<evidence type="ECO:0000256" key="8">
    <source>
        <dbReference type="ARBA" id="ARBA00023143"/>
    </source>
</evidence>
<dbReference type="GO" id="GO:0009431">
    <property type="term" value="C:bacterial-type flagellum basal body, MS ring"/>
    <property type="evidence" value="ECO:0007669"/>
    <property type="project" value="InterPro"/>
</dbReference>
<dbReference type="OrthoDB" id="9807026at2"/>
<protein>
    <recommendedName>
        <fullName evidence="9">Flagellar M-ring protein</fullName>
    </recommendedName>
</protein>
<keyword evidence="14" id="KW-0282">Flagellum</keyword>
<feature type="compositionally biased region" description="Low complexity" evidence="10">
    <location>
        <begin position="305"/>
        <end position="316"/>
    </location>
</feature>
<dbReference type="InterPro" id="IPR045851">
    <property type="entry name" value="AMP-bd_C_sf"/>
</dbReference>
<keyword evidence="14" id="KW-0966">Cell projection</keyword>
<dbReference type="InterPro" id="IPR043427">
    <property type="entry name" value="YscJ/FliF"/>
</dbReference>
<evidence type="ECO:0000259" key="13">
    <source>
        <dbReference type="Pfam" id="PF08345"/>
    </source>
</evidence>
<keyword evidence="5 11" id="KW-0812">Transmembrane</keyword>
<evidence type="ECO:0000313" key="14">
    <source>
        <dbReference type="EMBL" id="SES06973.1"/>
    </source>
</evidence>
<comment type="function">
    <text evidence="9">The M ring may be actively involved in energy transduction.</text>
</comment>
<feature type="domain" description="Flagellar M-ring N-terminal" evidence="12">
    <location>
        <begin position="38"/>
        <end position="207"/>
    </location>
</feature>
<evidence type="ECO:0000313" key="15">
    <source>
        <dbReference type="Proteomes" id="UP000198885"/>
    </source>
</evidence>
<evidence type="ECO:0000256" key="10">
    <source>
        <dbReference type="SAM" id="MobiDB-lite"/>
    </source>
</evidence>
<keyword evidence="6 11" id="KW-1133">Transmembrane helix</keyword>
<evidence type="ECO:0000256" key="6">
    <source>
        <dbReference type="ARBA" id="ARBA00022989"/>
    </source>
</evidence>
<comment type="similarity">
    <text evidence="3 9">Belongs to the FliF family.</text>
</comment>
<dbReference type="Proteomes" id="UP000198885">
    <property type="component" value="Unassembled WGS sequence"/>
</dbReference>
<dbReference type="Pfam" id="PF08345">
    <property type="entry name" value="YscJ_FliF_C"/>
    <property type="match status" value="1"/>
</dbReference>
<keyword evidence="14" id="KW-0969">Cilium</keyword>
<dbReference type="Pfam" id="PF01514">
    <property type="entry name" value="YscJ_FliF"/>
    <property type="match status" value="1"/>
</dbReference>
<dbReference type="STRING" id="641238.SAMN04490244_105183"/>
<dbReference type="GO" id="GO:0005886">
    <property type="term" value="C:plasma membrane"/>
    <property type="evidence" value="ECO:0007669"/>
    <property type="project" value="UniProtKB-SubCell"/>
</dbReference>
<dbReference type="InterPro" id="IPR000067">
    <property type="entry name" value="FlgMring_FliF"/>
</dbReference>
<dbReference type="PANTHER" id="PTHR30046">
    <property type="entry name" value="FLAGELLAR M-RING PROTEIN"/>
    <property type="match status" value="1"/>
</dbReference>
<evidence type="ECO:0000256" key="3">
    <source>
        <dbReference type="ARBA" id="ARBA00007971"/>
    </source>
</evidence>
<feature type="transmembrane region" description="Helical" evidence="11">
    <location>
        <begin position="422"/>
        <end position="440"/>
    </location>
</feature>
<reference evidence="14 15" key="1">
    <citation type="submission" date="2016-10" db="EMBL/GenBank/DDBJ databases">
        <authorList>
            <person name="de Groot N.N."/>
        </authorList>
    </citation>
    <scope>NUCLEOTIDE SEQUENCE [LARGE SCALE GENOMIC DNA]</scope>
    <source>
        <strain evidence="14 15">DSM 23042</strain>
    </source>
</reference>
<accession>A0A1H9UD26</accession>
<keyword evidence="4" id="KW-1003">Cell membrane</keyword>
<dbReference type="Gene3D" id="3.30.300.30">
    <property type="match status" value="1"/>
</dbReference>
<dbReference type="EMBL" id="FOGU01000005">
    <property type="protein sequence ID" value="SES06973.1"/>
    <property type="molecule type" value="Genomic_DNA"/>
</dbReference>
<evidence type="ECO:0000259" key="12">
    <source>
        <dbReference type="Pfam" id="PF01514"/>
    </source>
</evidence>
<evidence type="ECO:0000256" key="4">
    <source>
        <dbReference type="ARBA" id="ARBA00022475"/>
    </source>
</evidence>
<evidence type="ECO:0000256" key="2">
    <source>
        <dbReference type="ARBA" id="ARBA00004651"/>
    </source>
</evidence>
<keyword evidence="7 11" id="KW-0472">Membrane</keyword>
<feature type="domain" description="Flagellar M-ring C-terminal" evidence="13">
    <location>
        <begin position="236"/>
        <end position="398"/>
    </location>
</feature>
<evidence type="ECO:0000256" key="1">
    <source>
        <dbReference type="ARBA" id="ARBA00004117"/>
    </source>
</evidence>
<dbReference type="InterPro" id="IPR006182">
    <property type="entry name" value="FliF_N_dom"/>
</dbReference>
<keyword evidence="8 9" id="KW-0975">Bacterial flagellum</keyword>
<proteinExistence type="inferred from homology"/>
<comment type="subcellular location">
    <subcellularLocation>
        <location evidence="1 9">Bacterial flagellum basal body</location>
    </subcellularLocation>
    <subcellularLocation>
        <location evidence="2">Cell membrane</location>
        <topology evidence="2">Multi-pass membrane protein</topology>
    </subcellularLocation>
</comment>
<gene>
    <name evidence="14" type="ORF">SAMN04490244_105183</name>
</gene>
<dbReference type="GO" id="GO:0003774">
    <property type="term" value="F:cytoskeletal motor activity"/>
    <property type="evidence" value="ECO:0007669"/>
    <property type="project" value="InterPro"/>
</dbReference>
<name>A0A1H9UD26_9RHOB</name>
<keyword evidence="15" id="KW-1185">Reference proteome</keyword>
<dbReference type="PRINTS" id="PR01009">
    <property type="entry name" value="FLGMRINGFLIF"/>
</dbReference>
<sequence>MQQLRSVWSGLSQQKRIVALLAAVAMFAAVLGLARLASQPGMSLLYAGLEDGAAGDVVAALEQRGVAYEVRGSSIFVDSVARDELRLTLAAEGLPENGTDGYELLDTLSGFGTTSQMFDAAYWRAKEGELARTIVSSPAIRTARVHIANPGTKPFQRDLTPSASVTVGTASGGLSAAQARGLRFLVASAVSGLDPENVSVIDSSGGIILASDAEAEAGARAEDRATELKRNVERLLEARVGYGNAVVEVSVDTATETEQITERRFDPESRVPISQETTESTSTSSGEGGAGVTVASNLPNGDAGAGAATSTSQSAETSERINYEVSEVSREVLRTPGAVRRLSVAVLVDGIRTTGPDGEAVWQPRSDEEMQALRALVSSAVGLDEERGDSLTLRSLEFEPLPTDGTEPGALGRSLPIDAMRLAQLAILGLVTLLIGLFVVRPILTTRSGAAASPMPMALPDPGPLDGGFEAGFPQMALPMASFDQAQASTPASDSGDPVERLRALIDERQAESLEILKSWMEEEEKA</sequence>
<feature type="region of interest" description="Disordered" evidence="10">
    <location>
        <begin position="255"/>
        <end position="322"/>
    </location>
</feature>
<dbReference type="NCBIfam" id="TIGR00206">
    <property type="entry name" value="fliF"/>
    <property type="match status" value="1"/>
</dbReference>
<evidence type="ECO:0000256" key="11">
    <source>
        <dbReference type="SAM" id="Phobius"/>
    </source>
</evidence>
<dbReference type="PANTHER" id="PTHR30046:SF0">
    <property type="entry name" value="FLAGELLAR M-RING PROTEIN"/>
    <property type="match status" value="1"/>
</dbReference>
<dbReference type="PIRSF" id="PIRSF004862">
    <property type="entry name" value="FliF"/>
    <property type="match status" value="1"/>
</dbReference>
<dbReference type="GO" id="GO:0071973">
    <property type="term" value="P:bacterial-type flagellum-dependent cell motility"/>
    <property type="evidence" value="ECO:0007669"/>
    <property type="project" value="InterPro"/>
</dbReference>
<dbReference type="RefSeq" id="WP_092693074.1">
    <property type="nucleotide sequence ID" value="NZ_FOGU01000005.1"/>
</dbReference>
<dbReference type="InterPro" id="IPR013556">
    <property type="entry name" value="Flag_M-ring_C"/>
</dbReference>
<organism evidence="14 15">
    <name type="scientific">Tranquillimonas rosea</name>
    <dbReference type="NCBI Taxonomy" id="641238"/>
    <lineage>
        <taxon>Bacteria</taxon>
        <taxon>Pseudomonadati</taxon>
        <taxon>Pseudomonadota</taxon>
        <taxon>Alphaproteobacteria</taxon>
        <taxon>Rhodobacterales</taxon>
        <taxon>Roseobacteraceae</taxon>
        <taxon>Tranquillimonas</taxon>
    </lineage>
</organism>
<evidence type="ECO:0000256" key="9">
    <source>
        <dbReference type="PIRNR" id="PIRNR004862"/>
    </source>
</evidence>
<dbReference type="AlphaFoldDB" id="A0A1H9UD26"/>
<feature type="compositionally biased region" description="Basic and acidic residues" evidence="10">
    <location>
        <begin position="260"/>
        <end position="269"/>
    </location>
</feature>
<evidence type="ECO:0000256" key="5">
    <source>
        <dbReference type="ARBA" id="ARBA00022692"/>
    </source>
</evidence>
<evidence type="ECO:0000256" key="7">
    <source>
        <dbReference type="ARBA" id="ARBA00023136"/>
    </source>
</evidence>